<gene>
    <name evidence="1" type="ORF">FPZ44_20895</name>
</gene>
<protein>
    <submittedName>
        <fullName evidence="1">Phage portal protein</fullName>
    </submittedName>
</protein>
<reference evidence="1 2" key="1">
    <citation type="submission" date="2019-07" db="EMBL/GenBank/DDBJ databases">
        <authorList>
            <person name="Kim J."/>
        </authorList>
    </citation>
    <scope>NUCLEOTIDE SEQUENCE [LARGE SCALE GENOMIC DNA]</scope>
    <source>
        <strain evidence="1 2">N4</strain>
    </source>
</reference>
<dbReference type="AlphaFoldDB" id="A0A559IL01"/>
<sequence>MAFTGEQVISGTFGEVWMAGDYVAEALSLEAKIEIEKEDVPITGKFATDSKFMGYKGTGTLKMHKANSRMIKLISEKIKRGINPRFSIISKLKDPSVDGVEIIEIKDASFNDLSLINWELKKKGEIEAPFTFTDWVVTASI</sequence>
<dbReference type="EMBL" id="VNJK01000003">
    <property type="protein sequence ID" value="TVX88342.1"/>
    <property type="molecule type" value="Genomic_DNA"/>
</dbReference>
<proteinExistence type="predicted"/>
<dbReference type="OrthoDB" id="1697482at2"/>
<name>A0A559IL01_9BACL</name>
<organism evidence="1 2">
    <name type="scientific">Paenibacillus agilis</name>
    <dbReference type="NCBI Taxonomy" id="3020863"/>
    <lineage>
        <taxon>Bacteria</taxon>
        <taxon>Bacillati</taxon>
        <taxon>Bacillota</taxon>
        <taxon>Bacilli</taxon>
        <taxon>Bacillales</taxon>
        <taxon>Paenibacillaceae</taxon>
        <taxon>Paenibacillus</taxon>
    </lineage>
</organism>
<dbReference type="SUPFAM" id="SSF69279">
    <property type="entry name" value="Phage tail proteins"/>
    <property type="match status" value="1"/>
</dbReference>
<dbReference type="RefSeq" id="WP_144993541.1">
    <property type="nucleotide sequence ID" value="NZ_VNJK01000003.1"/>
</dbReference>
<dbReference type="Pfam" id="PF09393">
    <property type="entry name" value="DUF2001"/>
    <property type="match status" value="1"/>
</dbReference>
<evidence type="ECO:0000313" key="2">
    <source>
        <dbReference type="Proteomes" id="UP000318102"/>
    </source>
</evidence>
<dbReference type="InterPro" id="IPR018989">
    <property type="entry name" value="DUF2001"/>
</dbReference>
<comment type="caution">
    <text evidence="1">The sequence shown here is derived from an EMBL/GenBank/DDBJ whole genome shotgun (WGS) entry which is preliminary data.</text>
</comment>
<keyword evidence="2" id="KW-1185">Reference proteome</keyword>
<evidence type="ECO:0000313" key="1">
    <source>
        <dbReference type="EMBL" id="TVX88342.1"/>
    </source>
</evidence>
<dbReference type="Gene3D" id="2.30.110.40">
    <property type="entry name" value="Phage tail tube protein"/>
    <property type="match status" value="1"/>
</dbReference>
<dbReference type="InterPro" id="IPR038628">
    <property type="entry name" value="XkdM-like_sf"/>
</dbReference>
<dbReference type="Proteomes" id="UP000318102">
    <property type="component" value="Unassembled WGS sequence"/>
</dbReference>
<accession>A0A559IL01</accession>